<evidence type="ECO:0000256" key="2">
    <source>
        <dbReference type="ARBA" id="ARBA00022737"/>
    </source>
</evidence>
<evidence type="ECO:0000256" key="1">
    <source>
        <dbReference type="ARBA" id="ARBA00022574"/>
    </source>
</evidence>
<dbReference type="GO" id="GO:0035721">
    <property type="term" value="P:intraciliary retrograde transport"/>
    <property type="evidence" value="ECO:0007669"/>
    <property type="project" value="TreeGrafter"/>
</dbReference>
<organism evidence="3">
    <name type="scientific">Spongospora subterranea</name>
    <dbReference type="NCBI Taxonomy" id="70186"/>
    <lineage>
        <taxon>Eukaryota</taxon>
        <taxon>Sar</taxon>
        <taxon>Rhizaria</taxon>
        <taxon>Endomyxa</taxon>
        <taxon>Phytomyxea</taxon>
        <taxon>Plasmodiophorida</taxon>
        <taxon>Plasmodiophoridae</taxon>
        <taxon>Spongospora</taxon>
    </lineage>
</organism>
<accession>A0A0H5QGE6</accession>
<dbReference type="AlphaFoldDB" id="A0A0H5QGE6"/>
<protein>
    <submittedName>
        <fullName evidence="3">Uncharacterized protein</fullName>
    </submittedName>
</protein>
<dbReference type="GO" id="GO:0061512">
    <property type="term" value="P:protein localization to cilium"/>
    <property type="evidence" value="ECO:0007669"/>
    <property type="project" value="TreeGrafter"/>
</dbReference>
<dbReference type="PANTHER" id="PTHR12764:SF5">
    <property type="entry name" value="LD29485P"/>
    <property type="match status" value="1"/>
</dbReference>
<name>A0A0H5QGE6_9EUKA</name>
<evidence type="ECO:0000313" key="3">
    <source>
        <dbReference type="EMBL" id="CRZ00667.1"/>
    </source>
</evidence>
<dbReference type="GO" id="GO:0097730">
    <property type="term" value="C:non-motile cilium"/>
    <property type="evidence" value="ECO:0007669"/>
    <property type="project" value="TreeGrafter"/>
</dbReference>
<reference evidence="3" key="1">
    <citation type="submission" date="2015-04" db="EMBL/GenBank/DDBJ databases">
        <title>The genome sequence of the plant pathogenic Rhizarian Plasmodiophora brassicae reveals insights in its biotrophic life cycle and the origin of chitin synthesis.</title>
        <authorList>
            <person name="Schwelm A."/>
            <person name="Fogelqvist J."/>
            <person name="Knaust A."/>
            <person name="Julke S."/>
            <person name="Lilja T."/>
            <person name="Dhandapani V."/>
            <person name="Bonilla-Rosso G."/>
            <person name="Karlsson M."/>
            <person name="Shevchenko A."/>
            <person name="Choi S.R."/>
            <person name="Kim H.G."/>
            <person name="Park J.Y."/>
            <person name="Lim Y.P."/>
            <person name="Ludwig-Muller J."/>
            <person name="Dixelius C."/>
        </authorList>
    </citation>
    <scope>NUCLEOTIDE SEQUENCE</scope>
    <source>
        <tissue evidence="3">Potato root galls</tissue>
    </source>
</reference>
<dbReference type="GO" id="GO:0030991">
    <property type="term" value="C:intraciliary transport particle A"/>
    <property type="evidence" value="ECO:0007669"/>
    <property type="project" value="TreeGrafter"/>
</dbReference>
<proteinExistence type="predicted"/>
<dbReference type="PANTHER" id="PTHR12764">
    <property type="entry name" value="WD REPEAT DOMAIN-RELATED"/>
    <property type="match status" value="1"/>
</dbReference>
<dbReference type="GO" id="GO:1905515">
    <property type="term" value="P:non-motile cilium assembly"/>
    <property type="evidence" value="ECO:0007669"/>
    <property type="project" value="TreeGrafter"/>
</dbReference>
<dbReference type="InterPro" id="IPR039857">
    <property type="entry name" value="Ift122/121"/>
</dbReference>
<dbReference type="EMBL" id="HACM01000225">
    <property type="protein sequence ID" value="CRZ00667.1"/>
    <property type="molecule type" value="Transcribed_RNA"/>
</dbReference>
<sequence>MNVLTLDSLPDRGGDSDQDGEDAFIDQLISLQQRIDGKYPELIIDRAALSSIPRSSVFVVFKSLTDPTTPRFYRCLLPGMSLIQCQNCELIMEEDEFEMVVLKTGACPFCRISIDPKTNLPAKKLAVNKP</sequence>
<keyword evidence="1" id="KW-0853">WD repeat</keyword>
<keyword evidence="2" id="KW-0677">Repeat</keyword>